<organism evidence="1">
    <name type="scientific">Pandoravirus neocaledonia</name>
    <dbReference type="NCBI Taxonomy" id="2107708"/>
    <lineage>
        <taxon>Viruses</taxon>
        <taxon>Pandoravirus</taxon>
    </lineage>
</organism>
<dbReference type="Proteomes" id="UP000249287">
    <property type="component" value="Segment"/>
</dbReference>
<dbReference type="GeneID" id="36843169"/>
<gene>
    <name evidence="1" type="ORF">pneo_cds_849</name>
</gene>
<dbReference type="RefSeq" id="YP_009482459.1">
    <property type="nucleotide sequence ID" value="NC_037666.1"/>
</dbReference>
<dbReference type="EMBL" id="MG011690">
    <property type="protein sequence ID" value="AVK76456.1"/>
    <property type="molecule type" value="Genomic_DNA"/>
</dbReference>
<evidence type="ECO:0000313" key="1">
    <source>
        <dbReference type="EMBL" id="AVK76456.1"/>
    </source>
</evidence>
<dbReference type="KEGG" id="vg:36843169"/>
<accession>A0A2U7UDE8</accession>
<sequence>MHRARRTPFTTTAISSQDHCSQEFSRVAHELFTLMGRPDKNVQLDPTLDADDELPCRVEHILYPESGIRIFLPLGLPRNTDEAWSTLAFEVALASDDWFVKSAVARIAVAVCAVACASRVASLARLSAAPRFAAQASAVLAAGLVSSEAAHRYAHYRADRLVVDALARAGLDGPLCTYLSSVRRGAIGHTGPWHALPSPTGYGRFKRVRKHLDRVWGINAVALVSGTSP</sequence>
<name>A0A2U7UDE8_9VIRU</name>
<protein>
    <submittedName>
        <fullName evidence="1">Uncharacterized protein</fullName>
    </submittedName>
</protein>
<reference evidence="1" key="1">
    <citation type="journal article" date="2018" name="Nat. Commun.">
        <title>Diversity and evolution of the emerging Pandoraviridae family.</title>
        <authorList>
            <person name="Legendre M."/>
            <person name="Fabre E."/>
            <person name="Poirot O."/>
            <person name="Jeudy S."/>
            <person name="Lartigue A."/>
            <person name="Alempic J.M."/>
            <person name="Beucher L."/>
            <person name="Philippe N."/>
            <person name="Bertaux L."/>
            <person name="Christo-Foroux E."/>
            <person name="Labadie K."/>
            <person name="Coute Y."/>
            <person name="Abergel C."/>
            <person name="Claverie J.M."/>
        </authorList>
    </citation>
    <scope>NUCLEOTIDE SEQUENCE [LARGE SCALE GENOMIC DNA]</scope>
    <source>
        <strain evidence="1">Neocaledonia</strain>
    </source>
</reference>
<proteinExistence type="predicted"/>